<keyword evidence="7 10" id="KW-0472">Membrane</keyword>
<comment type="subcellular location">
    <subcellularLocation>
        <location evidence="1 10">Cell membrane</location>
        <topology evidence="1 10">Multi-pass membrane protein</topology>
    </subcellularLocation>
</comment>
<dbReference type="GO" id="GO:0007165">
    <property type="term" value="P:signal transduction"/>
    <property type="evidence" value="ECO:0007669"/>
    <property type="project" value="UniProtKB-KW"/>
</dbReference>
<evidence type="ECO:0000256" key="1">
    <source>
        <dbReference type="ARBA" id="ARBA00004651"/>
    </source>
</evidence>
<evidence type="ECO:0000256" key="5">
    <source>
        <dbReference type="ARBA" id="ARBA00022725"/>
    </source>
</evidence>
<keyword evidence="2" id="KW-1003">Cell membrane</keyword>
<dbReference type="GO" id="GO:0005886">
    <property type="term" value="C:plasma membrane"/>
    <property type="evidence" value="ECO:0007669"/>
    <property type="project" value="UniProtKB-SubCell"/>
</dbReference>
<keyword evidence="8 10" id="KW-0675">Receptor</keyword>
<dbReference type="EMBL" id="AJWK01013176">
    <property type="status" value="NOT_ANNOTATED_CDS"/>
    <property type="molecule type" value="Genomic_DNA"/>
</dbReference>
<evidence type="ECO:0000256" key="7">
    <source>
        <dbReference type="ARBA" id="ARBA00023136"/>
    </source>
</evidence>
<dbReference type="VEuPathDB" id="VectorBase:LLOJ010802"/>
<reference evidence="11" key="1">
    <citation type="submission" date="2020-05" db="UniProtKB">
        <authorList>
            <consortium name="EnsemblMetazoa"/>
        </authorList>
    </citation>
    <scope>IDENTIFICATION</scope>
    <source>
        <strain evidence="11">Jacobina</strain>
    </source>
</reference>
<comment type="caution">
    <text evidence="10">Lacks conserved residue(s) required for the propagation of feature annotation.</text>
</comment>
<dbReference type="GO" id="GO:0004984">
    <property type="term" value="F:olfactory receptor activity"/>
    <property type="evidence" value="ECO:0007669"/>
    <property type="project" value="InterPro"/>
</dbReference>
<evidence type="ECO:0000256" key="8">
    <source>
        <dbReference type="ARBA" id="ARBA00023170"/>
    </source>
</evidence>
<dbReference type="VEuPathDB" id="VectorBase:LLONM1_000001"/>
<dbReference type="GO" id="GO:0005549">
    <property type="term" value="F:odorant binding"/>
    <property type="evidence" value="ECO:0007669"/>
    <property type="project" value="InterPro"/>
</dbReference>
<sequence>MLIKSYISTYCYTQYMELVNWIRSQYMEISVQGLMREIVEKNVHSALKQSKLINHDASRNKTTQAFGYICNLNDLSFISATFRMYIMVFAMAPLGYMLTVIIREGFHAVIIIPFIPYEHPNARAIYYSVEFPYTLMAGLLSGIGDSTIIISGIHAMKAIDTINELIALMDNKEMANQCSNLLIVIHKKHAEIIKILSTLNEIMYSVSLIQLFTSTFMFLVLFTSARTQPMEIVFYLFMLCVVSQLFLLCAFGEVIFSKTEAIFTQLYLTKWYDMSLSNQRIILMMMRMAEQPYGLKAGGMYDINMYTFIQVKRERFFLFNQFCGNLWALFLPIYFADCKNGHFLLCHHHYACLNRKRIISKAYENSQQLYSLKINL</sequence>
<keyword evidence="6 10" id="KW-1133">Transmembrane helix</keyword>
<keyword evidence="12" id="KW-1185">Reference proteome</keyword>
<dbReference type="Pfam" id="PF02949">
    <property type="entry name" value="7tm_6"/>
    <property type="match status" value="1"/>
</dbReference>
<feature type="transmembrane region" description="Helical" evidence="10">
    <location>
        <begin position="316"/>
        <end position="336"/>
    </location>
</feature>
<evidence type="ECO:0000313" key="12">
    <source>
        <dbReference type="Proteomes" id="UP000092461"/>
    </source>
</evidence>
<evidence type="ECO:0000256" key="6">
    <source>
        <dbReference type="ARBA" id="ARBA00022989"/>
    </source>
</evidence>
<protein>
    <recommendedName>
        <fullName evidence="10">Odorant receptor</fullName>
    </recommendedName>
</protein>
<name>A0A240SY04_LUTLO</name>
<evidence type="ECO:0000313" key="11">
    <source>
        <dbReference type="EnsemblMetazoa" id="LLOJ010802-PA"/>
    </source>
</evidence>
<accession>A0A240SY04</accession>
<evidence type="ECO:0000256" key="9">
    <source>
        <dbReference type="ARBA" id="ARBA00023224"/>
    </source>
</evidence>
<evidence type="ECO:0000256" key="4">
    <source>
        <dbReference type="ARBA" id="ARBA00022692"/>
    </source>
</evidence>
<organism evidence="11 12">
    <name type="scientific">Lutzomyia longipalpis</name>
    <name type="common">Sand fly</name>
    <dbReference type="NCBI Taxonomy" id="7200"/>
    <lineage>
        <taxon>Eukaryota</taxon>
        <taxon>Metazoa</taxon>
        <taxon>Ecdysozoa</taxon>
        <taxon>Arthropoda</taxon>
        <taxon>Hexapoda</taxon>
        <taxon>Insecta</taxon>
        <taxon>Pterygota</taxon>
        <taxon>Neoptera</taxon>
        <taxon>Endopterygota</taxon>
        <taxon>Diptera</taxon>
        <taxon>Nematocera</taxon>
        <taxon>Psychodoidea</taxon>
        <taxon>Psychodidae</taxon>
        <taxon>Lutzomyia</taxon>
        <taxon>Lutzomyia</taxon>
    </lineage>
</organism>
<dbReference type="PANTHER" id="PTHR21137">
    <property type="entry name" value="ODORANT RECEPTOR"/>
    <property type="match status" value="1"/>
</dbReference>
<feature type="transmembrane region" description="Helical" evidence="10">
    <location>
        <begin position="234"/>
        <end position="256"/>
    </location>
</feature>
<keyword evidence="3 10" id="KW-0716">Sensory transduction</keyword>
<keyword evidence="4 10" id="KW-0812">Transmembrane</keyword>
<dbReference type="Proteomes" id="UP000092461">
    <property type="component" value="Unassembled WGS sequence"/>
</dbReference>
<keyword evidence="9 10" id="KW-0807">Transducer</keyword>
<comment type="similarity">
    <text evidence="10">Belongs to the insect chemoreceptor superfamily. Heteromeric odorant receptor channel (TC 1.A.69) family.</text>
</comment>
<dbReference type="EnsemblMetazoa" id="LLOJ010802-RA">
    <property type="protein sequence ID" value="LLOJ010802-PA"/>
    <property type="gene ID" value="LLOJ010802"/>
</dbReference>
<evidence type="ECO:0000256" key="10">
    <source>
        <dbReference type="RuleBase" id="RU351113"/>
    </source>
</evidence>
<proteinExistence type="inferred from homology"/>
<feature type="transmembrane region" description="Helical" evidence="10">
    <location>
        <begin position="202"/>
        <end position="222"/>
    </location>
</feature>
<evidence type="ECO:0000256" key="2">
    <source>
        <dbReference type="ARBA" id="ARBA00022475"/>
    </source>
</evidence>
<dbReference type="AlphaFoldDB" id="A0A240SY04"/>
<evidence type="ECO:0000256" key="3">
    <source>
        <dbReference type="ARBA" id="ARBA00022606"/>
    </source>
</evidence>
<dbReference type="InterPro" id="IPR004117">
    <property type="entry name" value="7tm6_olfct_rcpt"/>
</dbReference>
<keyword evidence="5 10" id="KW-0552">Olfaction</keyword>
<dbReference type="PANTHER" id="PTHR21137:SF35">
    <property type="entry name" value="ODORANT RECEPTOR 19A-RELATED"/>
    <property type="match status" value="1"/>
</dbReference>